<dbReference type="SUPFAM" id="SSF55874">
    <property type="entry name" value="ATPase domain of HSP90 chaperone/DNA topoisomerase II/histidine kinase"/>
    <property type="match status" value="1"/>
</dbReference>
<evidence type="ECO:0000313" key="1">
    <source>
        <dbReference type="EMBL" id="PWG81186.1"/>
    </source>
</evidence>
<dbReference type="Gene3D" id="3.30.565.10">
    <property type="entry name" value="Histidine kinase-like ATPase, C-terminal domain"/>
    <property type="match status" value="1"/>
</dbReference>
<evidence type="ECO:0008006" key="3">
    <source>
        <dbReference type="Google" id="ProtNLM"/>
    </source>
</evidence>
<dbReference type="OrthoDB" id="2041081at2"/>
<gene>
    <name evidence="1" type="ORF">DDR33_07300</name>
</gene>
<accession>A0A2U2PIF5</accession>
<keyword evidence="2" id="KW-1185">Reference proteome</keyword>
<comment type="caution">
    <text evidence="1">The sequence shown here is derived from an EMBL/GenBank/DDBJ whole genome shotgun (WGS) entry which is preliminary data.</text>
</comment>
<proteinExistence type="predicted"/>
<dbReference type="InterPro" id="IPR036890">
    <property type="entry name" value="HATPase_C_sf"/>
</dbReference>
<dbReference type="EMBL" id="QEAS01000005">
    <property type="protein sequence ID" value="PWG81186.1"/>
    <property type="molecule type" value="Genomic_DNA"/>
</dbReference>
<protein>
    <recommendedName>
        <fullName evidence="3">ATP-binding protein</fullName>
    </recommendedName>
</protein>
<sequence length="650" mass="75540">MSKMLAEIRRIVNEDISNRVTQYDVLFEAITNAIHANAQNIICALNSYDNLFQSDTVICKKVDTITITDDGDGFNQENYSSFCKYRTEFKKELGGKGVGRFVFLKVYEYAIYKSQLKEGQEEVSFKFDLDFDTEDTKRASSNIDTNSTVVMLTHLTSQYKNQSKNLDRRIELNLDTIRERVLLNLIPTLFFYKKKKLRINIQIVDDTTSKSVSITDADIPNFREQKFQVKNREGQLYDFLLNYIIFNANGNLHSFYCANNRTVCEFTEKDLNITLPWGYSGFFLLESDYLNTHVNNERNDFDIWPVRTDLFSSISWDMVNTALKGRIAEIIKKDIPSAQQINKEKLHDIQNERPYLMNYIEDDDINMAGFLDKKHIVEKAKKRFDTAKEKVLSNGGKSEYTNQELQEAIQLAQNELVSYINDRVLVLQRLKTLVDKKEKVEAIIHNLFMEKQTDDNYYSIGKNNLWLLDDRFTTYSYAASDKKITEVLNSLGEDDIENIDNPNDRPDLSLFFSQDPNKSANLKSVLVELKPFDFSSKSDRKKFQGVQQLIDYVKAFKTREKIEEIYGFLITDIDSKLAERLIGDGYTPLYSQESPIYHRFYDKIGISIYVVSAKTLIIDAEARNKVFLDIIRKQSKLSNFLKEEAQTKQI</sequence>
<dbReference type="AlphaFoldDB" id="A0A2U2PIF5"/>
<reference evidence="1 2" key="1">
    <citation type="submission" date="2018-04" db="EMBL/GenBank/DDBJ databases">
        <title>Pedobacter chongqingensis sp. nov., isolated from a rottenly hemp rope.</title>
        <authorList>
            <person name="Cai Y."/>
        </authorList>
    </citation>
    <scope>NUCLEOTIDE SEQUENCE [LARGE SCALE GENOMIC DNA]</scope>
    <source>
        <strain evidence="1 2">FJ4-8</strain>
    </source>
</reference>
<name>A0A2U2PIF5_9SPHI</name>
<evidence type="ECO:0000313" key="2">
    <source>
        <dbReference type="Proteomes" id="UP000245647"/>
    </source>
</evidence>
<dbReference type="RefSeq" id="WP_109415128.1">
    <property type="nucleotide sequence ID" value="NZ_QEAS01000005.1"/>
</dbReference>
<organism evidence="1 2">
    <name type="scientific">Pararcticibacter amylolyticus</name>
    <dbReference type="NCBI Taxonomy" id="2173175"/>
    <lineage>
        <taxon>Bacteria</taxon>
        <taxon>Pseudomonadati</taxon>
        <taxon>Bacteroidota</taxon>
        <taxon>Sphingobacteriia</taxon>
        <taxon>Sphingobacteriales</taxon>
        <taxon>Sphingobacteriaceae</taxon>
        <taxon>Pararcticibacter</taxon>
    </lineage>
</organism>
<dbReference type="Proteomes" id="UP000245647">
    <property type="component" value="Unassembled WGS sequence"/>
</dbReference>